<feature type="transmembrane region" description="Helical" evidence="5">
    <location>
        <begin position="7"/>
        <end position="31"/>
    </location>
</feature>
<proteinExistence type="inferred from homology"/>
<dbReference type="NCBIfam" id="TIGR02532">
    <property type="entry name" value="IV_pilin_GFxxxE"/>
    <property type="match status" value="1"/>
</dbReference>
<dbReference type="InterPro" id="IPR001082">
    <property type="entry name" value="Pilin"/>
</dbReference>
<evidence type="ECO:0000313" key="7">
    <source>
        <dbReference type="Proteomes" id="UP001576762"/>
    </source>
</evidence>
<dbReference type="InterPro" id="IPR012902">
    <property type="entry name" value="N_methyl_site"/>
</dbReference>
<protein>
    <recommendedName>
        <fullName evidence="3">Pilin</fullName>
    </recommendedName>
</protein>
<keyword evidence="5" id="KW-0472">Membrane</keyword>
<dbReference type="Proteomes" id="UP001576762">
    <property type="component" value="Unassembled WGS sequence"/>
</dbReference>
<comment type="caution">
    <text evidence="6">The sequence shown here is derived from an EMBL/GenBank/DDBJ whole genome shotgun (WGS) entry which is preliminary data.</text>
</comment>
<dbReference type="Gene3D" id="3.30.700.10">
    <property type="entry name" value="Glycoprotein, Type 4 Pilin"/>
    <property type="match status" value="1"/>
</dbReference>
<dbReference type="RefSeq" id="WP_374812215.1">
    <property type="nucleotide sequence ID" value="NZ_JBHFLD010000001.1"/>
</dbReference>
<dbReference type="PROSITE" id="PS00409">
    <property type="entry name" value="PROKAR_NTER_METHYL"/>
    <property type="match status" value="1"/>
</dbReference>
<dbReference type="Pfam" id="PF00114">
    <property type="entry name" value="Pilin"/>
    <property type="match status" value="1"/>
</dbReference>
<evidence type="ECO:0000313" key="6">
    <source>
        <dbReference type="EMBL" id="MFB2713855.1"/>
    </source>
</evidence>
<accession>A0ABV4W0Z0</accession>
<keyword evidence="2" id="KW-0488">Methylation</keyword>
<evidence type="ECO:0000256" key="3">
    <source>
        <dbReference type="ARBA" id="ARBA00029638"/>
    </source>
</evidence>
<comment type="similarity">
    <text evidence="1 4">Belongs to the N-Me-Phe pilin family.</text>
</comment>
<name>A0ABV4W0Z0_9GAMM</name>
<evidence type="ECO:0000256" key="5">
    <source>
        <dbReference type="SAM" id="Phobius"/>
    </source>
</evidence>
<organism evidence="6 7">
    <name type="scientific">Marinobacter shengliensis</name>
    <dbReference type="NCBI Taxonomy" id="1389223"/>
    <lineage>
        <taxon>Bacteria</taxon>
        <taxon>Pseudomonadati</taxon>
        <taxon>Pseudomonadota</taxon>
        <taxon>Gammaproteobacteria</taxon>
        <taxon>Pseudomonadales</taxon>
        <taxon>Marinobacteraceae</taxon>
        <taxon>Marinobacter</taxon>
    </lineage>
</organism>
<dbReference type="SUPFAM" id="SSF54523">
    <property type="entry name" value="Pili subunits"/>
    <property type="match status" value="1"/>
</dbReference>
<dbReference type="InterPro" id="IPR045584">
    <property type="entry name" value="Pilin-like"/>
</dbReference>
<keyword evidence="5" id="KW-0812">Transmembrane</keyword>
<keyword evidence="4" id="KW-0281">Fimbrium</keyword>
<keyword evidence="7" id="KW-1185">Reference proteome</keyword>
<sequence length="147" mass="15383">MPNHTKGFTLIELMIVVAIIGILAAAAIPVYQGYVVKTQIGRAVSELGAYRSGFEANTTGTSGINNQSLGYSPSNLTTGDVATEIGTLNADGSGHLQVTMGGNAHPNLAGVILRYERTVAGEWRCVIDKSAAGQWRASYTPANCTVL</sequence>
<dbReference type="EMBL" id="JBHFLD010000001">
    <property type="protein sequence ID" value="MFB2713855.1"/>
    <property type="molecule type" value="Genomic_DNA"/>
</dbReference>
<reference evidence="6 7" key="1">
    <citation type="submission" date="2024-09" db="EMBL/GenBank/DDBJ databases">
        <title>Draft genome sequences of 6 high pH adapted Marinobacter shengliensis sp. isolated from Mariana forearc serpentinite mud volcanoes.</title>
        <authorList>
            <person name="Elkassas S."/>
            <person name="Serres M."/>
            <person name="Michael N."/>
            <person name="Amina P."/>
            <person name="Teodora Z."/>
            <person name="Julie H."/>
        </authorList>
    </citation>
    <scope>NUCLEOTIDE SEQUENCE [LARGE SCALE GENOMIC DNA]</scope>
    <source>
        <strain evidence="6 7">EB4</strain>
    </source>
</reference>
<dbReference type="Pfam" id="PF07963">
    <property type="entry name" value="N_methyl"/>
    <property type="match status" value="1"/>
</dbReference>
<evidence type="ECO:0000256" key="4">
    <source>
        <dbReference type="RuleBase" id="RU000389"/>
    </source>
</evidence>
<keyword evidence="5" id="KW-1133">Transmembrane helix</keyword>
<evidence type="ECO:0000256" key="2">
    <source>
        <dbReference type="ARBA" id="ARBA00022481"/>
    </source>
</evidence>
<gene>
    <name evidence="6" type="ORF">ACE05E_00060</name>
</gene>
<evidence type="ECO:0000256" key="1">
    <source>
        <dbReference type="ARBA" id="ARBA00005233"/>
    </source>
</evidence>